<dbReference type="GO" id="GO:0005829">
    <property type="term" value="C:cytosol"/>
    <property type="evidence" value="ECO:0007669"/>
    <property type="project" value="TreeGrafter"/>
</dbReference>
<dbReference type="GO" id="GO:0032993">
    <property type="term" value="C:protein-DNA complex"/>
    <property type="evidence" value="ECO:0007669"/>
    <property type="project" value="TreeGrafter"/>
</dbReference>
<keyword evidence="5" id="KW-0804">Transcription</keyword>
<protein>
    <submittedName>
        <fullName evidence="8">Response regulator receiver protein</fullName>
    </submittedName>
</protein>
<feature type="domain" description="Response regulatory" evidence="7">
    <location>
        <begin position="5"/>
        <end position="119"/>
    </location>
</feature>
<evidence type="ECO:0000256" key="4">
    <source>
        <dbReference type="ARBA" id="ARBA00023125"/>
    </source>
</evidence>
<keyword evidence="4" id="KW-0238">DNA-binding</keyword>
<dbReference type="OrthoDB" id="115359at2"/>
<organism evidence="8 9">
    <name type="scientific">Granulicella sibirica</name>
    <dbReference type="NCBI Taxonomy" id="2479048"/>
    <lineage>
        <taxon>Bacteria</taxon>
        <taxon>Pseudomonadati</taxon>
        <taxon>Acidobacteriota</taxon>
        <taxon>Terriglobia</taxon>
        <taxon>Terriglobales</taxon>
        <taxon>Acidobacteriaceae</taxon>
        <taxon>Granulicella</taxon>
    </lineage>
</organism>
<feature type="modified residue" description="4-aspartylphosphate" evidence="6">
    <location>
        <position position="54"/>
    </location>
</feature>
<evidence type="ECO:0000256" key="1">
    <source>
        <dbReference type="ARBA" id="ARBA00022553"/>
    </source>
</evidence>
<dbReference type="CDD" id="cd00156">
    <property type="entry name" value="REC"/>
    <property type="match status" value="1"/>
</dbReference>
<dbReference type="InterPro" id="IPR001789">
    <property type="entry name" value="Sig_transdc_resp-reg_receiver"/>
</dbReference>
<reference evidence="9" key="2">
    <citation type="submission" date="2019-02" db="EMBL/GenBank/DDBJ databases">
        <title>Granulicella sibirica sp. nov., a psychrotolerant acidobacterium isolated from an organic soil layer in forested tundra, West Siberia.</title>
        <authorList>
            <person name="Oshkin I.Y."/>
            <person name="Kulichevskaya I.S."/>
            <person name="Rijpstra W.I.C."/>
            <person name="Sinninghe Damste J.S."/>
            <person name="Rakitin A.L."/>
            <person name="Ravin N.V."/>
            <person name="Dedysh S.N."/>
        </authorList>
    </citation>
    <scope>NUCLEOTIDE SEQUENCE [LARGE SCALE GENOMIC DNA]</scope>
    <source>
        <strain evidence="9">AF10</strain>
    </source>
</reference>
<evidence type="ECO:0000313" key="9">
    <source>
        <dbReference type="Proteomes" id="UP000289437"/>
    </source>
</evidence>
<dbReference type="PROSITE" id="PS50110">
    <property type="entry name" value="RESPONSE_REGULATORY"/>
    <property type="match status" value="1"/>
</dbReference>
<dbReference type="GO" id="GO:0000156">
    <property type="term" value="F:phosphorelay response regulator activity"/>
    <property type="evidence" value="ECO:0007669"/>
    <property type="project" value="TreeGrafter"/>
</dbReference>
<accession>A0A4Q0T214</accession>
<gene>
    <name evidence="8" type="ORF">GRAN_0537</name>
</gene>
<sequence length="272" mass="30010">MSVPRVLLVDDDEVVRFKLVKVLEEHGFEITTASNVPEALRSIGSDEYDVLLSDLRAPGPGDGLTVVSAMRQANPRAVTLLLHAEPEVEMTDAIFLQADEVMIRKTDAATLLELIKQKLVAGAASPRAIETVASILERTMDDTILHWLSMAQASSMSAEVPVPLERRAGYLKRILRDIVARLRLHEPLGTHGIPSPNAVAHGIARRMQGYSAAMVVEESRFLQVSIFQTLQNNLNTIDFSVVLRDVMTIADEVDFQLAQMLESFADKQNEAI</sequence>
<name>A0A4Q0T214_9BACT</name>
<evidence type="ECO:0000256" key="6">
    <source>
        <dbReference type="PROSITE-ProRule" id="PRU00169"/>
    </source>
</evidence>
<dbReference type="PANTHER" id="PTHR48111:SF1">
    <property type="entry name" value="TWO-COMPONENT RESPONSE REGULATOR ORR33"/>
    <property type="match status" value="1"/>
</dbReference>
<proteinExistence type="predicted"/>
<dbReference type="SMART" id="SM00448">
    <property type="entry name" value="REC"/>
    <property type="match status" value="1"/>
</dbReference>
<dbReference type="RefSeq" id="WP_128911427.1">
    <property type="nucleotide sequence ID" value="NZ_RDSM01000001.1"/>
</dbReference>
<dbReference type="GO" id="GO:0000976">
    <property type="term" value="F:transcription cis-regulatory region binding"/>
    <property type="evidence" value="ECO:0007669"/>
    <property type="project" value="TreeGrafter"/>
</dbReference>
<keyword evidence="3" id="KW-0805">Transcription regulation</keyword>
<evidence type="ECO:0000256" key="5">
    <source>
        <dbReference type="ARBA" id="ARBA00023163"/>
    </source>
</evidence>
<dbReference type="Proteomes" id="UP000289437">
    <property type="component" value="Unassembled WGS sequence"/>
</dbReference>
<evidence type="ECO:0000259" key="7">
    <source>
        <dbReference type="PROSITE" id="PS50110"/>
    </source>
</evidence>
<keyword evidence="1 6" id="KW-0597">Phosphoprotein</keyword>
<dbReference type="InterPro" id="IPR039420">
    <property type="entry name" value="WalR-like"/>
</dbReference>
<dbReference type="Gene3D" id="3.40.50.2300">
    <property type="match status" value="1"/>
</dbReference>
<reference evidence="8 9" key="1">
    <citation type="submission" date="2018-11" db="EMBL/GenBank/DDBJ databases">
        <authorList>
            <person name="Mardanov A.V."/>
            <person name="Ravin N.V."/>
            <person name="Dedysh S.N."/>
        </authorList>
    </citation>
    <scope>NUCLEOTIDE SEQUENCE [LARGE SCALE GENOMIC DNA]</scope>
    <source>
        <strain evidence="8 9">AF10</strain>
    </source>
</reference>
<dbReference type="AlphaFoldDB" id="A0A4Q0T214"/>
<keyword evidence="9" id="KW-1185">Reference proteome</keyword>
<dbReference type="PANTHER" id="PTHR48111">
    <property type="entry name" value="REGULATOR OF RPOS"/>
    <property type="match status" value="1"/>
</dbReference>
<dbReference type="GO" id="GO:0006355">
    <property type="term" value="P:regulation of DNA-templated transcription"/>
    <property type="evidence" value="ECO:0007669"/>
    <property type="project" value="TreeGrafter"/>
</dbReference>
<dbReference type="Pfam" id="PF00072">
    <property type="entry name" value="Response_reg"/>
    <property type="match status" value="1"/>
</dbReference>
<evidence type="ECO:0000256" key="2">
    <source>
        <dbReference type="ARBA" id="ARBA00023012"/>
    </source>
</evidence>
<keyword evidence="2" id="KW-0902">Two-component regulatory system</keyword>
<dbReference type="InterPro" id="IPR011006">
    <property type="entry name" value="CheY-like_superfamily"/>
</dbReference>
<evidence type="ECO:0000313" key="8">
    <source>
        <dbReference type="EMBL" id="RXH57227.1"/>
    </source>
</evidence>
<evidence type="ECO:0000256" key="3">
    <source>
        <dbReference type="ARBA" id="ARBA00023015"/>
    </source>
</evidence>
<comment type="caution">
    <text evidence="8">The sequence shown here is derived from an EMBL/GenBank/DDBJ whole genome shotgun (WGS) entry which is preliminary data.</text>
</comment>
<dbReference type="EMBL" id="RDSM01000001">
    <property type="protein sequence ID" value="RXH57227.1"/>
    <property type="molecule type" value="Genomic_DNA"/>
</dbReference>
<dbReference type="SUPFAM" id="SSF52172">
    <property type="entry name" value="CheY-like"/>
    <property type="match status" value="1"/>
</dbReference>